<name>A0AA38ZIV3_VITRO</name>
<proteinExistence type="inferred from homology"/>
<evidence type="ECO:0000256" key="3">
    <source>
        <dbReference type="PROSITE-ProRule" id="PRU00708"/>
    </source>
</evidence>
<evidence type="ECO:0000256" key="2">
    <source>
        <dbReference type="ARBA" id="ARBA00022737"/>
    </source>
</evidence>
<accession>A0AA38ZIV3</accession>
<dbReference type="GO" id="GO:0008270">
    <property type="term" value="F:zinc ion binding"/>
    <property type="evidence" value="ECO:0007669"/>
    <property type="project" value="InterPro"/>
</dbReference>
<reference evidence="5 6" key="1">
    <citation type="journal article" date="2023" name="BMC Biotechnol.">
        <title>Vitis rotundifolia cv Carlos genome sequencing.</title>
        <authorList>
            <person name="Huff M."/>
            <person name="Hulse-Kemp A."/>
            <person name="Scheffler B."/>
            <person name="Youngblood R."/>
            <person name="Simpson S."/>
            <person name="Babiker E."/>
            <person name="Staton M."/>
        </authorList>
    </citation>
    <scope>NUCLEOTIDE SEQUENCE [LARGE SCALE GENOMIC DNA]</scope>
    <source>
        <tissue evidence="5">Leaf</tissue>
    </source>
</reference>
<evidence type="ECO:0000313" key="6">
    <source>
        <dbReference type="Proteomes" id="UP001168098"/>
    </source>
</evidence>
<dbReference type="EMBL" id="JARBHA010000010">
    <property type="protein sequence ID" value="KAJ9689660.1"/>
    <property type="molecule type" value="Genomic_DNA"/>
</dbReference>
<feature type="repeat" description="PPR" evidence="3">
    <location>
        <begin position="243"/>
        <end position="277"/>
    </location>
</feature>
<feature type="repeat" description="PPR" evidence="3">
    <location>
        <begin position="427"/>
        <end position="457"/>
    </location>
</feature>
<keyword evidence="6" id="KW-1185">Reference proteome</keyword>
<keyword evidence="2" id="KW-0677">Repeat</keyword>
<gene>
    <name evidence="5" type="ORF">PVL29_012379</name>
</gene>
<dbReference type="InterPro" id="IPR032867">
    <property type="entry name" value="DYW_dom"/>
</dbReference>
<dbReference type="InterPro" id="IPR046849">
    <property type="entry name" value="E2_motif"/>
</dbReference>
<dbReference type="FunFam" id="1.25.40.10:FF:000690">
    <property type="entry name" value="Pentatricopeptide repeat-containing protein"/>
    <property type="match status" value="1"/>
</dbReference>
<dbReference type="Gene3D" id="1.25.40.10">
    <property type="entry name" value="Tetratricopeptide repeat domain"/>
    <property type="match status" value="5"/>
</dbReference>
<dbReference type="GO" id="GO:0009451">
    <property type="term" value="P:RNA modification"/>
    <property type="evidence" value="ECO:0007669"/>
    <property type="project" value="InterPro"/>
</dbReference>
<sequence length="778" mass="85445">MKKINQLQSNVMIGKTRRWYHCSISHKDTLHWNSLIAKNATQNPQTALTFFTRMQAHAVPSNNFTFPALLKACAALRRLLPTLQVHAHLTRLGLAADRFSAVALVDAYGKCGHAYYAAQVFDEMPEGSVDVVSWTALISAYSSNGCVDEAFQAFGLMRWMRGWDGSECCGVDVVSLGALVPACAVGCGSNCLRRGSAVHGLVVKYGFGVSTHLGNSMVYMYAACKDVGGAWRVFNGIPIKQRDVVSWNSLISGFTLNGEAERALRTFEDMVSEGTSAVEPNRVTVIALLKSCAELGCVETSSWVHEYISSRHSSLLVAKDVVVLTALLDMHARCGNLALAREIFDGVEGKNVVCWSAMIAGYEQGSCPEEALPLFREMLIEGNMVGVEVKPNAVTLVSVIAACSRLGASRSASMIHKYAVATGLDQDARIASALIDMYAKCGDIEHGRQVFSEMDESTRTVVSWSSMIGAEGIHGEGKRALELFSEMQTGGIEPNEITYISVLSACSHAGLVEQGKSCFNSIEKDHGMSPTGKHYACLVDLLGRAGHLDEAHNVILNMPVKADLALWGSLLAACHLHGNCKLGEIVEKKILSLDSNSVAYHALLANMYEDAGRWDDVVRMRVEMRRSGLRKIPGQSFIEIGNEVYSFMAEDRSHPESEMIYKELDGLDERVRKAAEYVTETGSNVEDGDIAGLILRCKYHSERLAIAFGLIMIDRHSTRSCSLRTATPIRITKNLRVCRDCHAYTKLVSKVIDRELIVRDAHRFHHFRDGFCSCGDYW</sequence>
<evidence type="ECO:0000256" key="1">
    <source>
        <dbReference type="ARBA" id="ARBA00006643"/>
    </source>
</evidence>
<feature type="repeat" description="PPR" evidence="3">
    <location>
        <begin position="460"/>
        <end position="494"/>
    </location>
</feature>
<evidence type="ECO:0000313" key="5">
    <source>
        <dbReference type="EMBL" id="KAJ9689660.1"/>
    </source>
</evidence>
<dbReference type="InterPro" id="IPR046960">
    <property type="entry name" value="PPR_At4g14850-like_plant"/>
</dbReference>
<dbReference type="InterPro" id="IPR002885">
    <property type="entry name" value="PPR_rpt"/>
</dbReference>
<feature type="repeat" description="PPR" evidence="3">
    <location>
        <begin position="351"/>
        <end position="385"/>
    </location>
</feature>
<protein>
    <recommendedName>
        <fullName evidence="4">DYW domain-containing protein</fullName>
    </recommendedName>
</protein>
<dbReference type="Pfam" id="PF20431">
    <property type="entry name" value="E_motif"/>
    <property type="match status" value="1"/>
</dbReference>
<feature type="repeat" description="PPR" evidence="3">
    <location>
        <begin position="130"/>
        <end position="160"/>
    </location>
</feature>
<dbReference type="InterPro" id="IPR046848">
    <property type="entry name" value="E_motif"/>
</dbReference>
<dbReference type="FunFam" id="1.25.40.10:FF:000073">
    <property type="entry name" value="Pentatricopeptide repeat-containing protein chloroplastic"/>
    <property type="match status" value="1"/>
</dbReference>
<feature type="domain" description="DYW" evidence="4">
    <location>
        <begin position="685"/>
        <end position="778"/>
    </location>
</feature>
<dbReference type="InterPro" id="IPR011990">
    <property type="entry name" value="TPR-like_helical_dom_sf"/>
</dbReference>
<dbReference type="PROSITE" id="PS51375">
    <property type="entry name" value="PPR"/>
    <property type="match status" value="6"/>
</dbReference>
<dbReference type="NCBIfam" id="TIGR00756">
    <property type="entry name" value="PPR"/>
    <property type="match status" value="4"/>
</dbReference>
<dbReference type="PANTHER" id="PTHR47926">
    <property type="entry name" value="PENTATRICOPEPTIDE REPEAT-CONTAINING PROTEIN"/>
    <property type="match status" value="1"/>
</dbReference>
<comment type="caution">
    <text evidence="5">The sequence shown here is derived from an EMBL/GenBank/DDBJ whole genome shotgun (WGS) entry which is preliminary data.</text>
</comment>
<dbReference type="Pfam" id="PF20430">
    <property type="entry name" value="Eplus_motif"/>
    <property type="match status" value="1"/>
</dbReference>
<dbReference type="FunFam" id="1.25.40.10:FF:000344">
    <property type="entry name" value="Pentatricopeptide repeat-containing protein"/>
    <property type="match status" value="1"/>
</dbReference>
<comment type="similarity">
    <text evidence="1">Belongs to the PPR family. PCMP-H subfamily.</text>
</comment>
<dbReference type="GO" id="GO:0003729">
    <property type="term" value="F:mRNA binding"/>
    <property type="evidence" value="ECO:0007669"/>
    <property type="project" value="UniProtKB-ARBA"/>
</dbReference>
<dbReference type="Pfam" id="PF13041">
    <property type="entry name" value="PPR_2"/>
    <property type="match status" value="2"/>
</dbReference>
<dbReference type="Proteomes" id="UP001168098">
    <property type="component" value="Unassembled WGS sequence"/>
</dbReference>
<evidence type="ECO:0000259" key="4">
    <source>
        <dbReference type="Pfam" id="PF14432"/>
    </source>
</evidence>
<dbReference type="AlphaFoldDB" id="A0AA38ZIV3"/>
<dbReference type="Pfam" id="PF14432">
    <property type="entry name" value="DYW_deaminase"/>
    <property type="match status" value="1"/>
</dbReference>
<organism evidence="5 6">
    <name type="scientific">Vitis rotundifolia</name>
    <name type="common">Muscadine grape</name>
    <dbReference type="NCBI Taxonomy" id="103349"/>
    <lineage>
        <taxon>Eukaryota</taxon>
        <taxon>Viridiplantae</taxon>
        <taxon>Streptophyta</taxon>
        <taxon>Embryophyta</taxon>
        <taxon>Tracheophyta</taxon>
        <taxon>Spermatophyta</taxon>
        <taxon>Magnoliopsida</taxon>
        <taxon>eudicotyledons</taxon>
        <taxon>Gunneridae</taxon>
        <taxon>Pentapetalae</taxon>
        <taxon>rosids</taxon>
        <taxon>Vitales</taxon>
        <taxon>Vitaceae</taxon>
        <taxon>Viteae</taxon>
        <taxon>Vitis</taxon>
    </lineage>
</organism>
<feature type="repeat" description="PPR" evidence="3">
    <location>
        <begin position="596"/>
        <end position="631"/>
    </location>
</feature>
<dbReference type="PANTHER" id="PTHR47926:SF347">
    <property type="entry name" value="PENTATRICOPEPTIDE REPEAT-CONTAINING PROTEIN"/>
    <property type="match status" value="1"/>
</dbReference>
<dbReference type="Pfam" id="PF01535">
    <property type="entry name" value="PPR"/>
    <property type="match status" value="4"/>
</dbReference>